<evidence type="ECO:0000256" key="2">
    <source>
        <dbReference type="SAM" id="MobiDB-lite"/>
    </source>
</evidence>
<sequence length="173" mass="17759">MSSATKTDSATSTGAARRTPGAGAAYDSVAPAAQTGQEVAVPAFAVPADRGRTSIADPVVGKIAGMAAREVAGVHAFGGSLTRALGVVRDRVPGGRPSVTRGVKVEVGEKQTAIDLEIVVEYGVAISELAYEVRENVISAVERMTSLEVVEVNIAVTDIHIPGDEDSSSTRVE</sequence>
<dbReference type="PANTHER" id="PTHR34297:SF3">
    <property type="entry name" value="ALKALINE SHOCK PROTEIN 23"/>
    <property type="match status" value="1"/>
</dbReference>
<comment type="similarity">
    <text evidence="1">Belongs to the asp23 family.</text>
</comment>
<accession>A0AA41TZ80</accession>
<evidence type="ECO:0000313" key="4">
    <source>
        <dbReference type="Proteomes" id="UP001165378"/>
    </source>
</evidence>
<dbReference type="RefSeq" id="WP_235051361.1">
    <property type="nucleotide sequence ID" value="NZ_JAKFHA010000003.1"/>
</dbReference>
<evidence type="ECO:0000313" key="3">
    <source>
        <dbReference type="EMBL" id="MCF2527221.1"/>
    </source>
</evidence>
<dbReference type="Pfam" id="PF03780">
    <property type="entry name" value="Asp23"/>
    <property type="match status" value="1"/>
</dbReference>
<protein>
    <submittedName>
        <fullName evidence="3">Asp23/Gls24 family envelope stress response protein</fullName>
    </submittedName>
</protein>
<dbReference type="InterPro" id="IPR005531">
    <property type="entry name" value="Asp23"/>
</dbReference>
<organism evidence="3 4">
    <name type="scientific">Yinghuangia soli</name>
    <dbReference type="NCBI Taxonomy" id="2908204"/>
    <lineage>
        <taxon>Bacteria</taxon>
        <taxon>Bacillati</taxon>
        <taxon>Actinomycetota</taxon>
        <taxon>Actinomycetes</taxon>
        <taxon>Kitasatosporales</taxon>
        <taxon>Streptomycetaceae</taxon>
        <taxon>Yinghuangia</taxon>
    </lineage>
</organism>
<feature type="region of interest" description="Disordered" evidence="2">
    <location>
        <begin position="1"/>
        <end position="23"/>
    </location>
</feature>
<proteinExistence type="inferred from homology"/>
<dbReference type="EMBL" id="JAKFHA010000003">
    <property type="protein sequence ID" value="MCF2527221.1"/>
    <property type="molecule type" value="Genomic_DNA"/>
</dbReference>
<dbReference type="AlphaFoldDB" id="A0AA41TZ80"/>
<evidence type="ECO:0000256" key="1">
    <source>
        <dbReference type="ARBA" id="ARBA00005721"/>
    </source>
</evidence>
<gene>
    <name evidence="3" type="ORF">LZ495_08345</name>
</gene>
<name>A0AA41TZ80_9ACTN</name>
<keyword evidence="4" id="KW-1185">Reference proteome</keyword>
<comment type="caution">
    <text evidence="3">The sequence shown here is derived from an EMBL/GenBank/DDBJ whole genome shotgun (WGS) entry which is preliminary data.</text>
</comment>
<dbReference type="PANTHER" id="PTHR34297">
    <property type="entry name" value="HYPOTHETICAL CYTOSOLIC PROTEIN-RELATED"/>
    <property type="match status" value="1"/>
</dbReference>
<reference evidence="3" key="1">
    <citation type="submission" date="2022-01" db="EMBL/GenBank/DDBJ databases">
        <title>Genome-Based Taxonomic Classification of the Phylum Actinobacteria.</title>
        <authorList>
            <person name="Gao Y."/>
        </authorList>
    </citation>
    <scope>NUCLEOTIDE SEQUENCE</scope>
    <source>
        <strain evidence="3">KLBMP 8922</strain>
    </source>
</reference>
<dbReference type="Proteomes" id="UP001165378">
    <property type="component" value="Unassembled WGS sequence"/>
</dbReference>